<dbReference type="GO" id="GO:0044780">
    <property type="term" value="P:bacterial-type flagellum assembly"/>
    <property type="evidence" value="ECO:0007669"/>
    <property type="project" value="InterPro"/>
</dbReference>
<feature type="signal peptide" evidence="1">
    <location>
        <begin position="1"/>
        <end position="22"/>
    </location>
</feature>
<protein>
    <submittedName>
        <fullName evidence="3">Flagellar basal body P-ring biosynthesis protein FlgA</fullName>
    </submittedName>
</protein>
<evidence type="ECO:0000259" key="2">
    <source>
        <dbReference type="Pfam" id="PF13144"/>
    </source>
</evidence>
<dbReference type="OrthoDB" id="255224at2"/>
<keyword evidence="3" id="KW-0966">Cell projection</keyword>
<gene>
    <name evidence="3" type="ORF">MAMMFC1_02223</name>
</gene>
<dbReference type="CDD" id="cd11614">
    <property type="entry name" value="SAF_CpaB_FlgA_like"/>
    <property type="match status" value="1"/>
</dbReference>
<accession>A0A348AKE1</accession>
<dbReference type="PANTHER" id="PTHR36307">
    <property type="entry name" value="FLAGELLA BASAL BODY P-RING FORMATION PROTEIN FLGA"/>
    <property type="match status" value="1"/>
</dbReference>
<dbReference type="PANTHER" id="PTHR36307:SF1">
    <property type="entry name" value="FLAGELLA BASAL BODY P-RING FORMATION PROTEIN FLGA"/>
    <property type="match status" value="1"/>
</dbReference>
<dbReference type="Proteomes" id="UP000276437">
    <property type="component" value="Chromosome"/>
</dbReference>
<dbReference type="Pfam" id="PF13144">
    <property type="entry name" value="ChapFlgA"/>
    <property type="match status" value="1"/>
</dbReference>
<evidence type="ECO:0000313" key="3">
    <source>
        <dbReference type="EMBL" id="BBB91539.1"/>
    </source>
</evidence>
<organism evidence="3 4">
    <name type="scientific">Methylomusa anaerophila</name>
    <dbReference type="NCBI Taxonomy" id="1930071"/>
    <lineage>
        <taxon>Bacteria</taxon>
        <taxon>Bacillati</taxon>
        <taxon>Bacillota</taxon>
        <taxon>Negativicutes</taxon>
        <taxon>Selenomonadales</taxon>
        <taxon>Sporomusaceae</taxon>
        <taxon>Methylomusa</taxon>
    </lineage>
</organism>
<dbReference type="InterPro" id="IPR039246">
    <property type="entry name" value="Flagellar_FlgA"/>
</dbReference>
<dbReference type="AlphaFoldDB" id="A0A348AKE1"/>
<dbReference type="KEGG" id="mana:MAMMFC1_02223"/>
<dbReference type="InterPro" id="IPR017585">
    <property type="entry name" value="SAF_FlgA"/>
</dbReference>
<name>A0A348AKE1_9FIRM</name>
<dbReference type="Gene3D" id="2.30.30.760">
    <property type="match status" value="1"/>
</dbReference>
<feature type="chain" id="PRO_5016591657" evidence="1">
    <location>
        <begin position="23"/>
        <end position="327"/>
    </location>
</feature>
<keyword evidence="4" id="KW-1185">Reference proteome</keyword>
<dbReference type="NCBIfam" id="TIGR03170">
    <property type="entry name" value="flgA_cterm"/>
    <property type="match status" value="1"/>
</dbReference>
<reference evidence="3 4" key="1">
    <citation type="journal article" date="2018" name="Int. J. Syst. Evol. Microbiol.">
        <title>Methylomusa anaerophila gen. nov., sp. nov., an anaerobic methanol-utilizing bacterium isolated from a microbial fuel cell.</title>
        <authorList>
            <person name="Amano N."/>
            <person name="Yamamuro A."/>
            <person name="Miyahara M."/>
            <person name="Kouzuma A."/>
            <person name="Abe T."/>
            <person name="Watanabe K."/>
        </authorList>
    </citation>
    <scope>NUCLEOTIDE SEQUENCE [LARGE SCALE GENOMIC DNA]</scope>
    <source>
        <strain evidence="3 4">MMFC1</strain>
    </source>
</reference>
<keyword evidence="3" id="KW-0969">Cilium</keyword>
<feature type="domain" description="Flagella basal body P-ring formation protein FlgA SAF" evidence="2">
    <location>
        <begin position="199"/>
        <end position="321"/>
    </location>
</feature>
<dbReference type="RefSeq" id="WP_126308547.1">
    <property type="nucleotide sequence ID" value="NZ_AP018449.1"/>
</dbReference>
<dbReference type="EMBL" id="AP018449">
    <property type="protein sequence ID" value="BBB91539.1"/>
    <property type="molecule type" value="Genomic_DNA"/>
</dbReference>
<sequence>MRNLIFWLILLVSWCFPGMVSAGDAITVNVAAEAQLSSPYIALGDIAGIIGGNEARLDSLRRLNLGSAPIPGQTLVFTKELLGARLVAAGVDLSGITWNIPNQVKITSASQVLSGDKILLEAKNFAEKQVKTGYAGECTITPLGNQRDLTLPPGYVTLHMDAPAGIRYNGSTAIQVNVLVDGQPAAVARVRFDIRLYQDVIVTAKLINAKEKVSLENCRLERRDIGRITPGYITDFNKIREMSVRRTLPAGIVLTGLMLDKPVIIKRGTMITIVGGDSGIEVTAAGIALQNGYEGQLIQVQNANSKKLISAVVADAGTVRVPIYSGK</sequence>
<proteinExistence type="predicted"/>
<keyword evidence="1" id="KW-0732">Signal</keyword>
<keyword evidence="3" id="KW-0282">Flagellum</keyword>
<dbReference type="Gene3D" id="3.90.1210.10">
    <property type="entry name" value="Antifreeze-like/N-acetylneuraminic acid synthase C-terminal domain"/>
    <property type="match status" value="1"/>
</dbReference>
<evidence type="ECO:0000256" key="1">
    <source>
        <dbReference type="SAM" id="SignalP"/>
    </source>
</evidence>
<evidence type="ECO:0000313" key="4">
    <source>
        <dbReference type="Proteomes" id="UP000276437"/>
    </source>
</evidence>